<organism evidence="2 3">
    <name type="scientific">Psilocybe cyanescens</name>
    <dbReference type="NCBI Taxonomy" id="93625"/>
    <lineage>
        <taxon>Eukaryota</taxon>
        <taxon>Fungi</taxon>
        <taxon>Dikarya</taxon>
        <taxon>Basidiomycota</taxon>
        <taxon>Agaricomycotina</taxon>
        <taxon>Agaricomycetes</taxon>
        <taxon>Agaricomycetidae</taxon>
        <taxon>Agaricales</taxon>
        <taxon>Agaricineae</taxon>
        <taxon>Strophariaceae</taxon>
        <taxon>Psilocybe</taxon>
    </lineage>
</organism>
<dbReference type="InterPro" id="IPR012338">
    <property type="entry name" value="Beta-lactam/transpept-like"/>
</dbReference>
<reference evidence="2 3" key="1">
    <citation type="journal article" date="2018" name="Evol. Lett.">
        <title>Horizontal gene cluster transfer increased hallucinogenic mushroom diversity.</title>
        <authorList>
            <person name="Reynolds H.T."/>
            <person name="Vijayakumar V."/>
            <person name="Gluck-Thaler E."/>
            <person name="Korotkin H.B."/>
            <person name="Matheny P.B."/>
            <person name="Slot J.C."/>
        </authorList>
    </citation>
    <scope>NUCLEOTIDE SEQUENCE [LARGE SCALE GENOMIC DNA]</scope>
    <source>
        <strain evidence="2 3">2631</strain>
    </source>
</reference>
<name>A0A409XN53_PSICY</name>
<accession>A0A409XN53</accession>
<dbReference type="PANTHER" id="PTHR43283">
    <property type="entry name" value="BETA-LACTAMASE-RELATED"/>
    <property type="match status" value="1"/>
</dbReference>
<evidence type="ECO:0000259" key="1">
    <source>
        <dbReference type="Pfam" id="PF00144"/>
    </source>
</evidence>
<dbReference type="InterPro" id="IPR050789">
    <property type="entry name" value="Diverse_Enzym_Activities"/>
</dbReference>
<keyword evidence="3" id="KW-1185">Reference proteome</keyword>
<sequence length="411" mass="45436">MATLSPTGRAALDDYIKATLKAKTLPGFILGVSNVDDEIYFEGGGPNTINDSGSEKINPDGIFWICSQTKMIAAVAALKLVEKGAISLDTPVGRYIPEFRNPIIVDKTSTQNTTFRPAKTVMTVKHLLNFSSGLFYPVVRDDLTGLTEGYFSKEMHASSDARSHFFSILIGKLPALPLKFEPGTDFVYGWSSDVLGFLVEEVSGQTLEQFCKEHIFGPLGMETSFYLTPELRKRMVNLTFREQDGSLSPWREQVNIIEQDPAKVRLHLGGVGMYSSMRDYLKLLRHLMQINANRSVKNPILKQETVHQMFIPALTDKGSKSLSDLVMAPGLQWGTTMAIATKDWPQRRRAGSVFWGGWAGTLYFIDPTSGIAVVFGIQIAPTGDVQAMKVWSELEALIYAALIPETAKPSL</sequence>
<feature type="domain" description="Beta-lactamase-related" evidence="1">
    <location>
        <begin position="12"/>
        <end position="382"/>
    </location>
</feature>
<dbReference type="AlphaFoldDB" id="A0A409XN53"/>
<proteinExistence type="predicted"/>
<dbReference type="InParanoid" id="A0A409XN53"/>
<dbReference type="Gene3D" id="3.40.710.10">
    <property type="entry name" value="DD-peptidase/beta-lactamase superfamily"/>
    <property type="match status" value="1"/>
</dbReference>
<protein>
    <recommendedName>
        <fullName evidence="1">Beta-lactamase-related domain-containing protein</fullName>
    </recommendedName>
</protein>
<dbReference type="EMBL" id="NHYD01001075">
    <property type="protein sequence ID" value="PPQ92178.1"/>
    <property type="molecule type" value="Genomic_DNA"/>
</dbReference>
<gene>
    <name evidence="2" type="ORF">CVT25_008952</name>
</gene>
<dbReference type="STRING" id="93625.A0A409XN53"/>
<dbReference type="SUPFAM" id="SSF56601">
    <property type="entry name" value="beta-lactamase/transpeptidase-like"/>
    <property type="match status" value="1"/>
</dbReference>
<evidence type="ECO:0000313" key="2">
    <source>
        <dbReference type="EMBL" id="PPQ92178.1"/>
    </source>
</evidence>
<dbReference type="Pfam" id="PF00144">
    <property type="entry name" value="Beta-lactamase"/>
    <property type="match status" value="1"/>
</dbReference>
<dbReference type="Proteomes" id="UP000283269">
    <property type="component" value="Unassembled WGS sequence"/>
</dbReference>
<dbReference type="InterPro" id="IPR001466">
    <property type="entry name" value="Beta-lactam-related"/>
</dbReference>
<dbReference type="OrthoDB" id="428260at2759"/>
<evidence type="ECO:0000313" key="3">
    <source>
        <dbReference type="Proteomes" id="UP000283269"/>
    </source>
</evidence>
<dbReference type="PANTHER" id="PTHR43283:SF3">
    <property type="entry name" value="BETA-LACTAMASE FAMILY PROTEIN (AFU_ORTHOLOGUE AFUA_5G07500)"/>
    <property type="match status" value="1"/>
</dbReference>
<comment type="caution">
    <text evidence="2">The sequence shown here is derived from an EMBL/GenBank/DDBJ whole genome shotgun (WGS) entry which is preliminary data.</text>
</comment>